<reference evidence="4 5" key="1">
    <citation type="submission" date="2016-10" db="EMBL/GenBank/DDBJ databases">
        <authorList>
            <person name="de Groot N.N."/>
        </authorList>
    </citation>
    <scope>NUCLEOTIDE SEQUENCE [LARGE SCALE GENOMIC DNA]</scope>
    <source>
        <strain evidence="4 5">DSM 15283</strain>
    </source>
</reference>
<evidence type="ECO:0000256" key="1">
    <source>
        <dbReference type="ARBA" id="ARBA00010062"/>
    </source>
</evidence>
<dbReference type="AlphaFoldDB" id="A0A1I4S6K6"/>
<accession>A0A1I4S6K6</accession>
<dbReference type="InterPro" id="IPR028082">
    <property type="entry name" value="Peripla_BP_I"/>
</dbReference>
<dbReference type="Pfam" id="PF13458">
    <property type="entry name" value="Peripla_BP_6"/>
    <property type="match status" value="1"/>
</dbReference>
<protein>
    <submittedName>
        <fullName evidence="4">Amino acid/amide ABC transporter substrate-binding protein, HAAT family (TC 3.A.1.4.-)</fullName>
    </submittedName>
</protein>
<comment type="similarity">
    <text evidence="1">Belongs to the leucine-binding protein family.</text>
</comment>
<dbReference type="STRING" id="254406.SAMN04488042_11026"/>
<gene>
    <name evidence="4" type="ORF">SAMN04488042_11026</name>
</gene>
<dbReference type="PANTHER" id="PTHR47235:SF1">
    <property type="entry name" value="BLR6548 PROTEIN"/>
    <property type="match status" value="1"/>
</dbReference>
<dbReference type="CDD" id="cd06334">
    <property type="entry name" value="PBP1_ABC_ligand_binding-like"/>
    <property type="match status" value="1"/>
</dbReference>
<evidence type="ECO:0000256" key="2">
    <source>
        <dbReference type="ARBA" id="ARBA00022729"/>
    </source>
</evidence>
<evidence type="ECO:0000313" key="4">
    <source>
        <dbReference type="EMBL" id="SFM60138.1"/>
    </source>
</evidence>
<feature type="domain" description="Leucine-binding protein" evidence="3">
    <location>
        <begin position="52"/>
        <end position="410"/>
    </location>
</feature>
<proteinExistence type="inferred from homology"/>
<dbReference type="Proteomes" id="UP000199144">
    <property type="component" value="Unassembled WGS sequence"/>
</dbReference>
<evidence type="ECO:0000259" key="3">
    <source>
        <dbReference type="Pfam" id="PF13458"/>
    </source>
</evidence>
<dbReference type="PANTHER" id="PTHR47235">
    <property type="entry name" value="BLR6548 PROTEIN"/>
    <property type="match status" value="1"/>
</dbReference>
<dbReference type="EMBL" id="FOTQ01000010">
    <property type="protein sequence ID" value="SFM60138.1"/>
    <property type="molecule type" value="Genomic_DNA"/>
</dbReference>
<dbReference type="Gene3D" id="3.40.50.2300">
    <property type="match status" value="2"/>
</dbReference>
<keyword evidence="5" id="KW-1185">Reference proteome</keyword>
<keyword evidence="2" id="KW-0732">Signal</keyword>
<dbReference type="SUPFAM" id="SSF53822">
    <property type="entry name" value="Periplasmic binding protein-like I"/>
    <property type="match status" value="1"/>
</dbReference>
<evidence type="ECO:0000313" key="5">
    <source>
        <dbReference type="Proteomes" id="UP000199144"/>
    </source>
</evidence>
<sequence length="451" mass="48996">MTKPYRGREELPAKTSDKTKGGIYPMKKVLVTAVAGLMAAAPAMADLVFPSLSYRTGPYAAGGIPFADGYADYFTLLNERDGGIGGVPTKLLECETGYNTEKGVECYESTKGEGALVYQPLSTGITYQLIPKTTADGIPMHTMGYGRTSAANGKVFSHTFNYPGTYWNGASGAINYLLEENGGDLKGHKIALVYHNSAYGKEPIRTLEELQKKHGFELSLLPVDHPGQEQKSQWLQIRREKPDTVLMWGWGVMNQVAVQEAANIRFPMENFIGIWWSGAEHDVLSAGDKANGYKALTFHNVGRDFPVFDDIQKYVVDTGKAAGAGDQIGNVLYNRGMYAAMLAAEAAKIAQEIHGTKDITAAMMRDGMEALEITEEKMTALGMPNFGPAFSVSCENHGGTGLVGVTQWDASSKTWSLISDFKPTDMEVIGKLIAEDSGSYASENNIEERCN</sequence>
<dbReference type="InterPro" id="IPR028081">
    <property type="entry name" value="Leu-bd"/>
</dbReference>
<name>A0A1I4S6K6_9RHOB</name>
<organism evidence="4 5">
    <name type="scientific">Shimia aestuarii</name>
    <dbReference type="NCBI Taxonomy" id="254406"/>
    <lineage>
        <taxon>Bacteria</taxon>
        <taxon>Pseudomonadati</taxon>
        <taxon>Pseudomonadota</taxon>
        <taxon>Alphaproteobacteria</taxon>
        <taxon>Rhodobacterales</taxon>
        <taxon>Roseobacteraceae</taxon>
    </lineage>
</organism>